<name>R0GGE2_9BRAS</name>
<feature type="compositionally biased region" description="Polar residues" evidence="1">
    <location>
        <begin position="350"/>
        <end position="361"/>
    </location>
</feature>
<evidence type="ECO:0000256" key="1">
    <source>
        <dbReference type="SAM" id="MobiDB-lite"/>
    </source>
</evidence>
<reference evidence="3" key="1">
    <citation type="journal article" date="2013" name="Nat. Genet.">
        <title>The Capsella rubella genome and the genomic consequences of rapid mating system evolution.</title>
        <authorList>
            <person name="Slotte T."/>
            <person name="Hazzouri K.M."/>
            <person name="Agren J.A."/>
            <person name="Koenig D."/>
            <person name="Maumus F."/>
            <person name="Guo Y.L."/>
            <person name="Steige K."/>
            <person name="Platts A.E."/>
            <person name="Escobar J.S."/>
            <person name="Newman L.K."/>
            <person name="Wang W."/>
            <person name="Mandakova T."/>
            <person name="Vello E."/>
            <person name="Smith L.M."/>
            <person name="Henz S.R."/>
            <person name="Steffen J."/>
            <person name="Takuno S."/>
            <person name="Brandvain Y."/>
            <person name="Coop G."/>
            <person name="Andolfatto P."/>
            <person name="Hu T.T."/>
            <person name="Blanchette M."/>
            <person name="Clark R.M."/>
            <person name="Quesneville H."/>
            <person name="Nordborg M."/>
            <person name="Gaut B.S."/>
            <person name="Lysak M.A."/>
            <person name="Jenkins J."/>
            <person name="Grimwood J."/>
            <person name="Chapman J."/>
            <person name="Prochnik S."/>
            <person name="Shu S."/>
            <person name="Rokhsar D."/>
            <person name="Schmutz J."/>
            <person name="Weigel D."/>
            <person name="Wright S.I."/>
        </authorList>
    </citation>
    <scope>NUCLEOTIDE SEQUENCE [LARGE SCALE GENOMIC DNA]</scope>
    <source>
        <strain evidence="3">cv. Monte Gargano</strain>
    </source>
</reference>
<dbReference type="STRING" id="81985.R0GGE2"/>
<dbReference type="AlphaFoldDB" id="R0GGE2"/>
<sequence length="601" mass="67789">MEMGRRDVMRRGGTTKQSGSAKSKKGMLKKLGLADEKPKREMMSYDYKFLHHHHHHHHPSDLENEVSRKKSKLPKKNLKDTTNGVDHASVPRKLRSAMKKRNLESVSKFSSSVSKRLNRSKTGSDSFNKELVKKENQEMEAKAIVHESMMISKDEKEVAETLYGLAGMFTQTVSFDRKTSDHEKETTKLDSILVVEANHAKAESREPAVSVFSSAKTKQTDDAKPLVQSDNQLSLTGMFDFIDRLKQINSVNVTDEPAKTLETKVATSDMDYKSNGLALWPGLSSTVHSGAQVLSKPSSTKLPPWMGQAASPSRTASLLSEPLRVQPRKLKKCASHIYISRLIKVLQTSKSSPTTLNQIEQRSSEMSERRLPDPVKTISDFKTKESPAKRYQTPHLRLLELHRTHNPKPMPEDRTQLALDLNGPQTSQKQSYDFLTLASSGATQSHFPLPNSFPQYLSAAYNSQLSPATSSHQLSPYLASRFQIAYNANQQQQQQLQKKLWAAQYRPTNGNTMQSNQYSKPNLSLNLTSIQQPLQVASSPRYTNNVSQQQHRLMAAAAAMSISHHHNNNPSRTMMNRQEHHMPHIYEDTRTQLQLLCNEQS</sequence>
<feature type="compositionally biased region" description="Basic and acidic residues" evidence="1">
    <location>
        <begin position="59"/>
        <end position="68"/>
    </location>
</feature>
<dbReference type="PANTHER" id="PTHR34792">
    <property type="entry name" value="OS02G0121500 PROTEIN"/>
    <property type="match status" value="1"/>
</dbReference>
<feature type="compositionally biased region" description="Basic residues" evidence="1">
    <location>
        <begin position="90"/>
        <end position="100"/>
    </location>
</feature>
<feature type="region of interest" description="Disordered" evidence="1">
    <location>
        <begin position="350"/>
        <end position="370"/>
    </location>
</feature>
<proteinExistence type="predicted"/>
<gene>
    <name evidence="2" type="ORF">CARUB_v10020011mg</name>
</gene>
<protein>
    <submittedName>
        <fullName evidence="2">Uncharacterized protein</fullName>
    </submittedName>
</protein>
<evidence type="ECO:0000313" key="2">
    <source>
        <dbReference type="EMBL" id="EOA34927.1"/>
    </source>
</evidence>
<dbReference type="PANTHER" id="PTHR34792:SF1">
    <property type="entry name" value="OS02G0121500 PROTEIN"/>
    <property type="match status" value="1"/>
</dbReference>
<feature type="compositionally biased region" description="Basic and acidic residues" evidence="1">
    <location>
        <begin position="1"/>
        <end position="10"/>
    </location>
</feature>
<accession>R0GGE2</accession>
<dbReference type="EMBL" id="KB870806">
    <property type="protein sequence ID" value="EOA34927.1"/>
    <property type="molecule type" value="Genomic_DNA"/>
</dbReference>
<feature type="compositionally biased region" description="Low complexity" evidence="1">
    <location>
        <begin position="105"/>
        <end position="115"/>
    </location>
</feature>
<keyword evidence="3" id="KW-1185">Reference proteome</keyword>
<dbReference type="Proteomes" id="UP000029121">
    <property type="component" value="Unassembled WGS sequence"/>
</dbReference>
<organism evidence="2 3">
    <name type="scientific">Capsella rubella</name>
    <dbReference type="NCBI Taxonomy" id="81985"/>
    <lineage>
        <taxon>Eukaryota</taxon>
        <taxon>Viridiplantae</taxon>
        <taxon>Streptophyta</taxon>
        <taxon>Embryophyta</taxon>
        <taxon>Tracheophyta</taxon>
        <taxon>Spermatophyta</taxon>
        <taxon>Magnoliopsida</taxon>
        <taxon>eudicotyledons</taxon>
        <taxon>Gunneridae</taxon>
        <taxon>Pentapetalae</taxon>
        <taxon>rosids</taxon>
        <taxon>malvids</taxon>
        <taxon>Brassicales</taxon>
        <taxon>Brassicaceae</taxon>
        <taxon>Camelineae</taxon>
        <taxon>Capsella</taxon>
    </lineage>
</organism>
<feature type="region of interest" description="Disordered" evidence="1">
    <location>
        <begin position="1"/>
        <end position="39"/>
    </location>
</feature>
<dbReference type="eggNOG" id="ENOG502RJSI">
    <property type="taxonomic scope" value="Eukaryota"/>
</dbReference>
<dbReference type="InterPro" id="IPR040305">
    <property type="entry name" value="At1g75730-like"/>
</dbReference>
<feature type="region of interest" description="Disordered" evidence="1">
    <location>
        <begin position="52"/>
        <end position="125"/>
    </location>
</feature>
<evidence type="ECO:0000313" key="3">
    <source>
        <dbReference type="Proteomes" id="UP000029121"/>
    </source>
</evidence>